<dbReference type="InterPro" id="IPR016024">
    <property type="entry name" value="ARM-type_fold"/>
</dbReference>
<keyword evidence="2" id="KW-1185">Reference proteome</keyword>
<dbReference type="PATRIC" id="fig|1309411.5.peg.421"/>
<dbReference type="Gene3D" id="1.25.10.10">
    <property type="entry name" value="Leucine-rich Repeat Variant"/>
    <property type="match status" value="1"/>
</dbReference>
<organism evidence="1 2">
    <name type="scientific">Deinococcus soli</name>
    <name type="common">ex Cha et al. 2016</name>
    <dbReference type="NCBI Taxonomy" id="1309411"/>
    <lineage>
        <taxon>Bacteria</taxon>
        <taxon>Thermotogati</taxon>
        <taxon>Deinococcota</taxon>
        <taxon>Deinococci</taxon>
        <taxon>Deinococcales</taxon>
        <taxon>Deinococcaceae</taxon>
        <taxon>Deinococcus</taxon>
    </lineage>
</organism>
<dbReference type="OrthoDB" id="1495210at2"/>
<dbReference type="InterPro" id="IPR011989">
    <property type="entry name" value="ARM-like"/>
</dbReference>
<sequence length="143" mass="16695">MSTTRHVPPIQSAEEFFRLRTSDFPDEQLRATHGGAPVEVWFEVIAEHPDMRFWVAHNRTVPDEVLVLLARDPDPRVRWRVADRRSCPPSVMEELCTDPDEGVRERLSFNARTPRSILERLERDRVARIAKQARKRLRALDTS</sequence>
<reference evidence="1 2" key="1">
    <citation type="submission" date="2015-01" db="EMBL/GenBank/DDBJ databases">
        <title>Deinococcus soli/N5/whole genome sequencing.</title>
        <authorList>
            <person name="Kim M.K."/>
            <person name="Srinivasan S."/>
            <person name="Lee J.-J."/>
        </authorList>
    </citation>
    <scope>NUCLEOTIDE SEQUENCE [LARGE SCALE GENOMIC DNA]</scope>
    <source>
        <strain evidence="1 2">N5</strain>
    </source>
</reference>
<dbReference type="EMBL" id="CP011389">
    <property type="protein sequence ID" value="AKH16019.1"/>
    <property type="molecule type" value="Genomic_DNA"/>
</dbReference>
<dbReference type="AlphaFoldDB" id="A0A0F7JL09"/>
<name>A0A0F7JL09_9DEIO</name>
<evidence type="ECO:0008006" key="3">
    <source>
        <dbReference type="Google" id="ProtNLM"/>
    </source>
</evidence>
<evidence type="ECO:0000313" key="2">
    <source>
        <dbReference type="Proteomes" id="UP000034024"/>
    </source>
</evidence>
<accession>A0A0F7JL09</accession>
<gene>
    <name evidence="1" type="ORF">SY84_01990</name>
</gene>
<dbReference type="Proteomes" id="UP000034024">
    <property type="component" value="Chromosome"/>
</dbReference>
<evidence type="ECO:0000313" key="1">
    <source>
        <dbReference type="EMBL" id="AKH16019.1"/>
    </source>
</evidence>
<dbReference type="SUPFAM" id="SSF48371">
    <property type="entry name" value="ARM repeat"/>
    <property type="match status" value="1"/>
</dbReference>
<proteinExistence type="predicted"/>
<protein>
    <recommendedName>
        <fullName evidence="3">HEAT repeat domain-containing protein</fullName>
    </recommendedName>
</protein>
<dbReference type="KEGG" id="dch:SY84_01990"/>